<dbReference type="GO" id="GO:0005829">
    <property type="term" value="C:cytosol"/>
    <property type="evidence" value="ECO:0007669"/>
    <property type="project" value="TreeGrafter"/>
</dbReference>
<evidence type="ECO:0000256" key="1">
    <source>
        <dbReference type="ARBA" id="ARBA00003264"/>
    </source>
</evidence>
<dbReference type="SUPFAM" id="SSF101473">
    <property type="entry name" value="DhaL-like"/>
    <property type="match status" value="1"/>
</dbReference>
<evidence type="ECO:0000256" key="3">
    <source>
        <dbReference type="ARBA" id="ARBA00008757"/>
    </source>
</evidence>
<evidence type="ECO:0000259" key="11">
    <source>
        <dbReference type="PROSITE" id="PS51481"/>
    </source>
</evidence>
<keyword evidence="8" id="KW-0067">ATP-binding</keyword>
<dbReference type="PROSITE" id="PS51481">
    <property type="entry name" value="DHAK"/>
    <property type="match status" value="1"/>
</dbReference>
<dbReference type="GO" id="GO:0019563">
    <property type="term" value="P:glycerol catabolic process"/>
    <property type="evidence" value="ECO:0007669"/>
    <property type="project" value="TreeGrafter"/>
</dbReference>
<protein>
    <recommendedName>
        <fullName evidence="11">DhaK domain-containing protein</fullName>
    </recommendedName>
</protein>
<keyword evidence="7" id="KW-0319">Glycerol metabolism</keyword>
<dbReference type="GO" id="GO:0004371">
    <property type="term" value="F:glycerone kinase activity"/>
    <property type="evidence" value="ECO:0007669"/>
    <property type="project" value="UniProtKB-EC"/>
</dbReference>
<sequence>MSSLIGLGFSATLFKVLDDQFVKLLDMAVAANGWLPPAPTEDWTRGKPQGLASMEEVGFGAERTQSNLQVDHTQNQDVTAQGLKNVIDAEPEVTQYDTLVGEGDDAVQLVANIAHVVEKSMDGTSGVLYAIYINELAHGPREQDWDSAVEQPRPAMVAIWAQAVGASERGCDSTKGMQADLGRSIYVGGEGWRNCPDPGRNGLFALLKGFVG</sequence>
<dbReference type="GO" id="GO:0005524">
    <property type="term" value="F:ATP binding"/>
    <property type="evidence" value="ECO:0007669"/>
    <property type="project" value="UniProtKB-KW"/>
</dbReference>
<reference evidence="12 13" key="1">
    <citation type="submission" date="2024-02" db="EMBL/GenBank/DDBJ databases">
        <title>De novo assembly and annotation of 12 fungi associated with fruit tree decline syndrome in Ontario, Canada.</title>
        <authorList>
            <person name="Sulman M."/>
            <person name="Ellouze W."/>
            <person name="Ilyukhin E."/>
        </authorList>
    </citation>
    <scope>NUCLEOTIDE SEQUENCE [LARGE SCALE GENOMIC DNA]</scope>
    <source>
        <strain evidence="12 13">M11/M66-122</strain>
    </source>
</reference>
<evidence type="ECO:0000256" key="8">
    <source>
        <dbReference type="ARBA" id="ARBA00022840"/>
    </source>
</evidence>
<comment type="similarity">
    <text evidence="3">Belongs to the dihydroxyacetone kinase (DAK) family.</text>
</comment>
<dbReference type="InterPro" id="IPR004007">
    <property type="entry name" value="DhaL_dom"/>
</dbReference>
<evidence type="ECO:0000256" key="7">
    <source>
        <dbReference type="ARBA" id="ARBA00022798"/>
    </source>
</evidence>
<dbReference type="PANTHER" id="PTHR28629">
    <property type="entry name" value="TRIOKINASE/FMN CYCLASE"/>
    <property type="match status" value="1"/>
</dbReference>
<comment type="caution">
    <text evidence="12">The sequence shown here is derived from an EMBL/GenBank/DDBJ whole genome shotgun (WGS) entry which is preliminary data.</text>
</comment>
<organism evidence="12 13">
    <name type="scientific">Diatrype stigma</name>
    <dbReference type="NCBI Taxonomy" id="117547"/>
    <lineage>
        <taxon>Eukaryota</taxon>
        <taxon>Fungi</taxon>
        <taxon>Dikarya</taxon>
        <taxon>Ascomycota</taxon>
        <taxon>Pezizomycotina</taxon>
        <taxon>Sordariomycetes</taxon>
        <taxon>Xylariomycetidae</taxon>
        <taxon>Xylariales</taxon>
        <taxon>Diatrypaceae</taxon>
        <taxon>Diatrype</taxon>
    </lineage>
</organism>
<keyword evidence="6" id="KW-0418">Kinase</keyword>
<comment type="catalytic activity">
    <reaction evidence="10">
        <text>dihydroxyacetone + ATP = dihydroxyacetone phosphate + ADP + H(+)</text>
        <dbReference type="Rhea" id="RHEA:15773"/>
        <dbReference type="ChEBI" id="CHEBI:15378"/>
        <dbReference type="ChEBI" id="CHEBI:16016"/>
        <dbReference type="ChEBI" id="CHEBI:30616"/>
        <dbReference type="ChEBI" id="CHEBI:57642"/>
        <dbReference type="ChEBI" id="CHEBI:456216"/>
        <dbReference type="EC" id="2.7.1.29"/>
    </reaction>
</comment>
<evidence type="ECO:0000256" key="6">
    <source>
        <dbReference type="ARBA" id="ARBA00022777"/>
    </source>
</evidence>
<feature type="domain" description="DhaK" evidence="11">
    <location>
        <begin position="1"/>
        <end position="34"/>
    </location>
</feature>
<evidence type="ECO:0000256" key="10">
    <source>
        <dbReference type="ARBA" id="ARBA00048898"/>
    </source>
</evidence>
<keyword evidence="5" id="KW-0547">Nucleotide-binding</keyword>
<evidence type="ECO:0000256" key="5">
    <source>
        <dbReference type="ARBA" id="ARBA00022741"/>
    </source>
</evidence>
<dbReference type="InterPro" id="IPR004006">
    <property type="entry name" value="DhaK_dom"/>
</dbReference>
<comment type="function">
    <text evidence="1">Catalyzes both the phosphorylation of dihydroxyacetone and of glyceraldehyde.</text>
</comment>
<evidence type="ECO:0000256" key="9">
    <source>
        <dbReference type="ARBA" id="ARBA00047974"/>
    </source>
</evidence>
<comment type="catalytic activity">
    <reaction evidence="9">
        <text>D-glyceraldehyde + ATP = D-glyceraldehyde 3-phosphate + ADP + H(+)</text>
        <dbReference type="Rhea" id="RHEA:13941"/>
        <dbReference type="ChEBI" id="CHEBI:15378"/>
        <dbReference type="ChEBI" id="CHEBI:17378"/>
        <dbReference type="ChEBI" id="CHEBI:30616"/>
        <dbReference type="ChEBI" id="CHEBI:59776"/>
        <dbReference type="ChEBI" id="CHEBI:456216"/>
        <dbReference type="EC" id="2.7.1.28"/>
    </reaction>
</comment>
<keyword evidence="13" id="KW-1185">Reference proteome</keyword>
<dbReference type="GO" id="GO:0050354">
    <property type="term" value="F:triokinase activity"/>
    <property type="evidence" value="ECO:0007669"/>
    <property type="project" value="UniProtKB-EC"/>
</dbReference>
<dbReference type="Pfam" id="PF02734">
    <property type="entry name" value="Dak2"/>
    <property type="match status" value="1"/>
</dbReference>
<dbReference type="InterPro" id="IPR036117">
    <property type="entry name" value="DhaL_dom_sf"/>
</dbReference>
<comment type="pathway">
    <text evidence="2">Polyol metabolism; glycerol fermentation; glycerone phosphate from glycerol (oxidative route): step 2/2.</text>
</comment>
<dbReference type="PANTHER" id="PTHR28629:SF14">
    <property type="entry name" value="DIHYDROXYACETONE KINASE 1"/>
    <property type="match status" value="1"/>
</dbReference>
<proteinExistence type="inferred from homology"/>
<gene>
    <name evidence="12" type="ORF">SLS62_000035</name>
</gene>
<dbReference type="EMBL" id="JAKJXP020000001">
    <property type="protein sequence ID" value="KAK7757658.1"/>
    <property type="molecule type" value="Genomic_DNA"/>
</dbReference>
<evidence type="ECO:0000313" key="12">
    <source>
        <dbReference type="EMBL" id="KAK7757658.1"/>
    </source>
</evidence>
<dbReference type="Gene3D" id="1.25.40.340">
    <property type="match status" value="2"/>
</dbReference>
<name>A0AAN9VCL7_9PEZI</name>
<accession>A0AAN9VCL7</accession>
<dbReference type="InterPro" id="IPR050861">
    <property type="entry name" value="Dihydroxyacetone_Kinase"/>
</dbReference>
<evidence type="ECO:0000313" key="13">
    <source>
        <dbReference type="Proteomes" id="UP001320420"/>
    </source>
</evidence>
<evidence type="ECO:0000256" key="4">
    <source>
        <dbReference type="ARBA" id="ARBA00022679"/>
    </source>
</evidence>
<dbReference type="Proteomes" id="UP001320420">
    <property type="component" value="Unassembled WGS sequence"/>
</dbReference>
<evidence type="ECO:0000256" key="2">
    <source>
        <dbReference type="ARBA" id="ARBA00004778"/>
    </source>
</evidence>
<dbReference type="AlphaFoldDB" id="A0AAN9VCL7"/>
<dbReference type="SMART" id="SM01120">
    <property type="entry name" value="Dak2"/>
    <property type="match status" value="1"/>
</dbReference>
<keyword evidence="4" id="KW-0808">Transferase</keyword>